<protein>
    <submittedName>
        <fullName evidence="2">Transcription initiation factor IIB family protein</fullName>
    </submittedName>
</protein>
<gene>
    <name evidence="2" type="ORF">EGH23_03255</name>
</gene>
<dbReference type="AlphaFoldDB" id="A0AAW4P7U5"/>
<proteinExistence type="predicted"/>
<organism evidence="2 3">
    <name type="scientific">Haloarcula nitratireducens</name>
    <dbReference type="NCBI Taxonomy" id="2487749"/>
    <lineage>
        <taxon>Archaea</taxon>
        <taxon>Methanobacteriati</taxon>
        <taxon>Methanobacteriota</taxon>
        <taxon>Stenosarchaea group</taxon>
        <taxon>Halobacteria</taxon>
        <taxon>Halobacteriales</taxon>
        <taxon>Haloarculaceae</taxon>
        <taxon>Haloarcula</taxon>
    </lineage>
</organism>
<dbReference type="RefSeq" id="WP_220578588.1">
    <property type="nucleotide sequence ID" value="NZ_RKLT01000001.1"/>
</dbReference>
<name>A0AAW4P7U5_9EURY</name>
<evidence type="ECO:0000313" key="2">
    <source>
        <dbReference type="EMBL" id="MBX0293899.1"/>
    </source>
</evidence>
<evidence type="ECO:0000313" key="3">
    <source>
        <dbReference type="Proteomes" id="UP001430455"/>
    </source>
</evidence>
<dbReference type="PROSITE" id="PS50003">
    <property type="entry name" value="PH_DOMAIN"/>
    <property type="match status" value="1"/>
</dbReference>
<evidence type="ECO:0000259" key="1">
    <source>
        <dbReference type="PROSITE" id="PS50003"/>
    </source>
</evidence>
<keyword evidence="3" id="KW-1185">Reference proteome</keyword>
<dbReference type="GO" id="GO:0017025">
    <property type="term" value="F:TBP-class protein binding"/>
    <property type="evidence" value="ECO:0007669"/>
    <property type="project" value="InterPro"/>
</dbReference>
<dbReference type="EMBL" id="RKLT01000001">
    <property type="protein sequence ID" value="MBX0293899.1"/>
    <property type="molecule type" value="Genomic_DNA"/>
</dbReference>
<dbReference type="SUPFAM" id="SSF47954">
    <property type="entry name" value="Cyclin-like"/>
    <property type="match status" value="1"/>
</dbReference>
<dbReference type="Proteomes" id="UP001430455">
    <property type="component" value="Unassembled WGS sequence"/>
</dbReference>
<dbReference type="Gene3D" id="1.10.472.10">
    <property type="entry name" value="Cyclin-like"/>
    <property type="match status" value="1"/>
</dbReference>
<reference evidence="2 3" key="1">
    <citation type="submission" date="2021-06" db="EMBL/GenBank/DDBJ databases">
        <title>Halomicroarcula sp. a new haloarchaeum isolated from saline soil.</title>
        <authorList>
            <person name="Duran-Viseras A."/>
            <person name="Sanchez-Porro C."/>
            <person name="Ventosa A."/>
        </authorList>
    </citation>
    <scope>NUCLEOTIDE SEQUENCE [LARGE SCALE GENOMIC DNA]</scope>
    <source>
        <strain evidence="2 3">F27</strain>
    </source>
</reference>
<dbReference type="Pfam" id="PF00382">
    <property type="entry name" value="TFIIB"/>
    <property type="match status" value="1"/>
</dbReference>
<dbReference type="InterPro" id="IPR013150">
    <property type="entry name" value="TFIIB_cyclin"/>
</dbReference>
<accession>A0AAW4P7U5</accession>
<dbReference type="InterPro" id="IPR001849">
    <property type="entry name" value="PH_domain"/>
</dbReference>
<feature type="domain" description="PH" evidence="1">
    <location>
        <begin position="1"/>
        <end position="22"/>
    </location>
</feature>
<comment type="caution">
    <text evidence="2">The sequence shown here is derived from an EMBL/GenBank/DDBJ whole genome shotgun (WGS) entry which is preliminary data.</text>
</comment>
<sequence>MYRASDRVEHDEWLSEIEATAETLDLGTQARSHAVDLFLSTLPDEERSKRASMAASLYVGALVAGEERSQTAVADAADVSRLTVQKRWKELIESVGLEAPDW</sequence>
<dbReference type="InterPro" id="IPR036915">
    <property type="entry name" value="Cyclin-like_sf"/>
</dbReference>